<keyword evidence="2" id="KW-1185">Reference proteome</keyword>
<dbReference type="EMBL" id="CP010803">
    <property type="protein sequence ID" value="AJY44659.1"/>
    <property type="molecule type" value="Genomic_DNA"/>
</dbReference>
<gene>
    <name evidence="1" type="ORF">TM49_01515</name>
</gene>
<accession>A0A0D5LKD4</accession>
<dbReference type="OrthoDB" id="8421934at2"/>
<evidence type="ECO:0000313" key="1">
    <source>
        <dbReference type="EMBL" id="AJY44659.1"/>
    </source>
</evidence>
<dbReference type="HOGENOM" id="CLU_288822_0_0_5"/>
<reference evidence="1 2" key="1">
    <citation type="journal article" date="2015" name="Genome Announc.">
        <title>Complete genome sequence of Martelella endophytica YC6887, which has antifungal activity associated with a halophyte.</title>
        <authorList>
            <person name="Khan A."/>
            <person name="Khan H."/>
            <person name="Chung E.J."/>
            <person name="Hossain M.T."/>
            <person name="Chung Y.R."/>
        </authorList>
    </citation>
    <scope>NUCLEOTIDE SEQUENCE [LARGE SCALE GENOMIC DNA]</scope>
    <source>
        <strain evidence="1">YC6887</strain>
    </source>
</reference>
<sequence>MANEIRDAFDAVYPDGPASAPDQPMKSAVRGIVGQTIQSQFDILKGLVFEADQIFANTAAGLAATTEGYDFKVESDDTDVIAYYAYRKTGGAAVLIAEVPAASALATKVDLADLEDVQIFGVDTVATGDTDQVNRILVEDRAALADGYVRKIKASWGRANTGQIVAGSLDKNAKTFTPRAIVGSFTSVVGTLDEVDVTSVAKVLKGEYLGIWQWSIRVSAASPPPKTLYTSTVSATTTTPTPGVAIPVPTVETEKSYEVSFGLEYIGPNPARIEDIEEAAGMATQDLATVKPAVDRLFSEVIIGNPDPQVEAQKTISRTYVYSAGTAGKAVKAIKIAGSDTPGPVRFYAATLNTDTLAVTVDEGSEVVVTTESETLETYVLPEQLVLGGYFAVRPKNRVATKAGNGLPFWNDPTSDTNASFTAVYNDGNELQMQLICDEQAVTSSRLIGAEENIAGLQSGLGVTGQTRTITISNSESAIYGVDSTSCGLYSVPSKAFPCHIGNLTDFRIINASQTGRDALGFADDVRNGTLFTTFGVSITDITARYLLMASAANDAYMYNADVEYFQENYFRAAAMIRAAGIEPVFVSQIDEEKGYRLAKQAAALKADCAYFDAGAVYRRDGGLPAWQIDGHHTTCRSNALYHQPISAWVNEHLGQPVQGIKIFRPQPSFSISSADDLLFDTIEERYEKWKEINIAHRPIVDDYIDAWDALDEGLPLETWVSGVDVPDEYQALKEGASIDGEDYLLIEAIVPAAHFQINKLSAKLNVPAGATVYVRYWDYDDGIPGKTSENTVTAQYLSVWNTPKGAWEAISAIDGVDYVFPETKGYMQGRKVQLLVAKAGSFTMAAPSFTVSGQLMEFPSTPLKPLAAPAMKRSATQLVAAPTFDASLTGWTAAGAPVADAPVDAPYLPWTPGNIGARCTHVAKITDTDTVTQSVSIAATAVDRVFELSVWHRFNPPAYVDPTGRGWDADQYIDRTISTYPDDSPINSDTFDFRWFELIVAMGSTIPANGGAVIRCLSPTAWRETRFDIDVPAGEVGDFTFRLQSTGATLEVAFVECREIIG</sequence>
<evidence type="ECO:0000313" key="2">
    <source>
        <dbReference type="Proteomes" id="UP000032611"/>
    </source>
</evidence>
<organism evidence="1 2">
    <name type="scientific">Martelella endophytica</name>
    <dbReference type="NCBI Taxonomy" id="1486262"/>
    <lineage>
        <taxon>Bacteria</taxon>
        <taxon>Pseudomonadati</taxon>
        <taxon>Pseudomonadota</taxon>
        <taxon>Alphaproteobacteria</taxon>
        <taxon>Hyphomicrobiales</taxon>
        <taxon>Aurantimonadaceae</taxon>
        <taxon>Martelella</taxon>
    </lineage>
</organism>
<dbReference type="PATRIC" id="fig|1486262.3.peg.312"/>
<proteinExistence type="predicted"/>
<dbReference type="STRING" id="1486262.TM49_01515"/>
<dbReference type="RefSeq" id="WP_045679238.1">
    <property type="nucleotide sequence ID" value="NZ_CP010803.1"/>
</dbReference>
<dbReference type="KEGG" id="mey:TM49_01515"/>
<dbReference type="AlphaFoldDB" id="A0A0D5LKD4"/>
<protein>
    <submittedName>
        <fullName evidence="1">Uncharacterized protein</fullName>
    </submittedName>
</protein>
<dbReference type="Proteomes" id="UP000032611">
    <property type="component" value="Chromosome"/>
</dbReference>
<name>A0A0D5LKD4_MAREN</name>
<dbReference type="SUPFAM" id="SSF52266">
    <property type="entry name" value="SGNH hydrolase"/>
    <property type="match status" value="1"/>
</dbReference>